<dbReference type="Pfam" id="PF04375">
    <property type="entry name" value="HemX"/>
    <property type="match status" value="1"/>
</dbReference>
<dbReference type="GO" id="GO:0004851">
    <property type="term" value="F:uroporphyrin-III C-methyltransferase activity"/>
    <property type="evidence" value="ECO:0007669"/>
    <property type="project" value="UniProtKB-EC"/>
</dbReference>
<keyword evidence="3" id="KW-0489">Methyltransferase</keyword>
<reference evidence="3 4" key="2">
    <citation type="journal article" date="2013" name="PLoS ONE">
        <title>INDIGO - INtegrated Data Warehouse of MIcrobial GenOmes with Examples from the Red Sea Extremophiles.</title>
        <authorList>
            <person name="Alam I."/>
            <person name="Antunes A."/>
            <person name="Kamau A.A."/>
            <person name="Ba Alawi W."/>
            <person name="Kalkatawi M."/>
            <person name="Stingl U."/>
            <person name="Bajic V.B."/>
        </authorList>
    </citation>
    <scope>NUCLEOTIDE SEQUENCE [LARGE SCALE GENOMIC DNA]</scope>
    <source>
        <strain evidence="3 4">E1L3A</strain>
    </source>
</reference>
<dbReference type="eggNOG" id="COG2959">
    <property type="taxonomic scope" value="Bacteria"/>
</dbReference>
<dbReference type="AlphaFoldDB" id="U2FYT8"/>
<keyword evidence="4" id="KW-1185">Reference proteome</keyword>
<keyword evidence="2" id="KW-1133">Transmembrane helix</keyword>
<feature type="transmembrane region" description="Helical" evidence="2">
    <location>
        <begin position="134"/>
        <end position="155"/>
    </location>
</feature>
<name>U2FYT8_9GAMM</name>
<sequence>MSEEKRNDAPSNKGTDQDKSAASASKSASATKGAPKSSGNKQADKSTAAQAGTKSATAGAKAAGADKSSAAKSGSASSAASNTAKPKPTSGSSSAATSGTSNRASGASAAGGTGTPNRPGATAHRSSGGSNPPIIAIVAVVIAVIALAISGWLLYRGEQRLASADSRLDTVEKSVQSSVQDIVMPRLSRFDSRLQSLDSDIGDLSTRVDSRGQTVSQLQQSLESTQTQLAELSDARNDGANRLQLDQIESLLRAANQRLQLYDDPQSATRALEMASDAIARKNDPRLFDIRGEIANEVAALQALPSPDIEGLSLQLAALIEQVPELPLDSSVPSEYDNQAEQEESSQGSDEDSGMSFDEFQSQFSQGWDHFKNSVGDALSGMMTIRRSDGTQRALLPPDQAFFLNQNLQLELRSARLALLERDTQNYRDSLATARQWLEDYYDTDAAAVTNMRERLDQMSNVKLDWDTPDISRSLVMLEELKSQRGGGQSAGNGGGSNASTGESDNAGAGEQSGQEGA</sequence>
<dbReference type="GO" id="GO:0032259">
    <property type="term" value="P:methylation"/>
    <property type="evidence" value="ECO:0007669"/>
    <property type="project" value="UniProtKB-KW"/>
</dbReference>
<comment type="caution">
    <text evidence="3">The sequence shown here is derived from an EMBL/GenBank/DDBJ whole genome shotgun (WGS) entry which is preliminary data.</text>
</comment>
<evidence type="ECO:0000256" key="1">
    <source>
        <dbReference type="SAM" id="MobiDB-lite"/>
    </source>
</evidence>
<keyword evidence="2" id="KW-0812">Transmembrane</keyword>
<dbReference type="STRING" id="1033802.SSPSH_001682"/>
<feature type="region of interest" description="Disordered" evidence="1">
    <location>
        <begin position="1"/>
        <end position="129"/>
    </location>
</feature>
<proteinExistence type="predicted"/>
<dbReference type="Proteomes" id="UP000006242">
    <property type="component" value="Unassembled WGS sequence"/>
</dbReference>
<gene>
    <name evidence="3" type="primary">hemX</name>
    <name evidence="3" type="ORF">SSPSH_001682</name>
</gene>
<dbReference type="EC" id="2.1.1.107" evidence="3"/>
<feature type="region of interest" description="Disordered" evidence="1">
    <location>
        <begin position="328"/>
        <end position="357"/>
    </location>
</feature>
<evidence type="ECO:0000313" key="3">
    <source>
        <dbReference type="EMBL" id="ERJ19308.1"/>
    </source>
</evidence>
<reference evidence="3 4" key="1">
    <citation type="journal article" date="2011" name="J. Bacteriol.">
        <title>Genome sequence of Salinisphaera shabanensis, a gammaproteobacterium from the harsh, variable environment of the brine-seawater interface of the Shaban Deep in the Red Sea.</title>
        <authorList>
            <person name="Antunes A."/>
            <person name="Alam I."/>
            <person name="Bajic V.B."/>
            <person name="Stingl U."/>
        </authorList>
    </citation>
    <scope>NUCLEOTIDE SEQUENCE [LARGE SCALE GENOMIC DNA]</scope>
    <source>
        <strain evidence="3 4">E1L3A</strain>
    </source>
</reference>
<feature type="compositionally biased region" description="Low complexity" evidence="1">
    <location>
        <begin position="20"/>
        <end position="38"/>
    </location>
</feature>
<organism evidence="3 4">
    <name type="scientific">Salinisphaera shabanensis E1L3A</name>
    <dbReference type="NCBI Taxonomy" id="1033802"/>
    <lineage>
        <taxon>Bacteria</taxon>
        <taxon>Pseudomonadati</taxon>
        <taxon>Pseudomonadota</taxon>
        <taxon>Gammaproteobacteria</taxon>
        <taxon>Salinisphaerales</taxon>
        <taxon>Salinisphaeraceae</taxon>
        <taxon>Salinisphaera</taxon>
    </lineage>
</organism>
<dbReference type="InterPro" id="IPR007470">
    <property type="entry name" value="HemX"/>
</dbReference>
<protein>
    <submittedName>
        <fullName evidence="3">Uroporphyrin-III C-methyltransferase HemX protein</fullName>
        <ecNumber evidence="3">2.1.1.107</ecNumber>
    </submittedName>
</protein>
<dbReference type="PANTHER" id="PTHR38043:SF1">
    <property type="entry name" value="PROTEIN HEMX"/>
    <property type="match status" value="1"/>
</dbReference>
<keyword evidence="2" id="KW-0472">Membrane</keyword>
<feature type="compositionally biased region" description="Low complexity" evidence="1">
    <location>
        <begin position="498"/>
        <end position="518"/>
    </location>
</feature>
<evidence type="ECO:0000313" key="4">
    <source>
        <dbReference type="Proteomes" id="UP000006242"/>
    </source>
</evidence>
<feature type="compositionally biased region" description="Acidic residues" evidence="1">
    <location>
        <begin position="338"/>
        <end position="353"/>
    </location>
</feature>
<feature type="compositionally biased region" description="Gly residues" evidence="1">
    <location>
        <begin position="485"/>
        <end position="497"/>
    </location>
</feature>
<accession>U2FYT8</accession>
<feature type="compositionally biased region" description="Low complexity" evidence="1">
    <location>
        <begin position="45"/>
        <end position="108"/>
    </location>
</feature>
<keyword evidence="3" id="KW-0808">Transferase</keyword>
<feature type="region of interest" description="Disordered" evidence="1">
    <location>
        <begin position="481"/>
        <end position="518"/>
    </location>
</feature>
<evidence type="ECO:0000256" key="2">
    <source>
        <dbReference type="SAM" id="Phobius"/>
    </source>
</evidence>
<dbReference type="PANTHER" id="PTHR38043">
    <property type="entry name" value="PROTEIN HEMX"/>
    <property type="match status" value="1"/>
</dbReference>
<dbReference type="EMBL" id="AFNV02000010">
    <property type="protein sequence ID" value="ERJ19308.1"/>
    <property type="molecule type" value="Genomic_DNA"/>
</dbReference>